<keyword evidence="2 9" id="KW-0032">Aminotransferase</keyword>
<comment type="similarity">
    <text evidence="5 8">Belongs to the DegT/DnrJ/EryC1 family.</text>
</comment>
<comment type="cofactor">
    <cofactor evidence="1">
        <name>pyridoxal 5'-phosphate</name>
        <dbReference type="ChEBI" id="CHEBI:597326"/>
    </cofactor>
</comment>
<proteinExistence type="inferred from homology"/>
<dbReference type="Gene3D" id="3.40.640.10">
    <property type="entry name" value="Type I PLP-dependent aspartate aminotransferase-like (Major domain)"/>
    <property type="match status" value="1"/>
</dbReference>
<feature type="modified residue" description="N6-(pyridoxal phosphate)lysine" evidence="7">
    <location>
        <position position="191"/>
    </location>
</feature>
<dbReference type="CDD" id="cd00616">
    <property type="entry name" value="AHBA_syn"/>
    <property type="match status" value="1"/>
</dbReference>
<comment type="caution">
    <text evidence="9">The sequence shown here is derived from an EMBL/GenBank/DDBJ whole genome shotgun (WGS) entry which is preliminary data.</text>
</comment>
<dbReference type="InterPro" id="IPR015421">
    <property type="entry name" value="PyrdxlP-dep_Trfase_major"/>
</dbReference>
<dbReference type="EMBL" id="JACHGH010000004">
    <property type="protein sequence ID" value="MBB6453308.1"/>
    <property type="molecule type" value="Genomic_DNA"/>
</dbReference>
<dbReference type="PANTHER" id="PTHR30244:SF34">
    <property type="entry name" value="DTDP-4-AMINO-4,6-DIDEOXYGALACTOSE TRANSAMINASE"/>
    <property type="match status" value="1"/>
</dbReference>
<dbReference type="InterPro" id="IPR015422">
    <property type="entry name" value="PyrdxlP-dep_Trfase_small"/>
</dbReference>
<feature type="active site" description="Proton acceptor" evidence="6">
    <location>
        <position position="191"/>
    </location>
</feature>
<name>A0A841Q4I8_9BACI</name>
<dbReference type="Pfam" id="PF01041">
    <property type="entry name" value="DegT_DnrJ_EryC1"/>
    <property type="match status" value="1"/>
</dbReference>
<dbReference type="GO" id="GO:0030170">
    <property type="term" value="F:pyridoxal phosphate binding"/>
    <property type="evidence" value="ECO:0007669"/>
    <property type="project" value="TreeGrafter"/>
</dbReference>
<dbReference type="GO" id="GO:0000271">
    <property type="term" value="P:polysaccharide biosynthetic process"/>
    <property type="evidence" value="ECO:0007669"/>
    <property type="project" value="TreeGrafter"/>
</dbReference>
<dbReference type="AlphaFoldDB" id="A0A841Q4I8"/>
<gene>
    <name evidence="9" type="ORF">HNQ94_001756</name>
</gene>
<evidence type="ECO:0000256" key="2">
    <source>
        <dbReference type="ARBA" id="ARBA00022576"/>
    </source>
</evidence>
<dbReference type="EC" id="2.6.1.-" evidence="9"/>
<keyword evidence="10" id="KW-1185">Reference proteome</keyword>
<evidence type="ECO:0000256" key="7">
    <source>
        <dbReference type="PIRSR" id="PIRSR000390-2"/>
    </source>
</evidence>
<dbReference type="InterPro" id="IPR000653">
    <property type="entry name" value="DegT/StrS_aminotransferase"/>
</dbReference>
<dbReference type="Gene3D" id="3.90.1150.10">
    <property type="entry name" value="Aspartate Aminotransferase, domain 1"/>
    <property type="match status" value="1"/>
</dbReference>
<keyword evidence="4 7" id="KW-0663">Pyridoxal phosphate</keyword>
<dbReference type="Proteomes" id="UP000581688">
    <property type="component" value="Unassembled WGS sequence"/>
</dbReference>
<accession>A0A841Q4I8</accession>
<dbReference type="SUPFAM" id="SSF53383">
    <property type="entry name" value="PLP-dependent transferases"/>
    <property type="match status" value="1"/>
</dbReference>
<evidence type="ECO:0000256" key="4">
    <source>
        <dbReference type="ARBA" id="ARBA00022898"/>
    </source>
</evidence>
<keyword evidence="3 9" id="KW-0808">Transferase</keyword>
<evidence type="ECO:0000313" key="10">
    <source>
        <dbReference type="Proteomes" id="UP000581688"/>
    </source>
</evidence>
<dbReference type="FunFam" id="3.40.640.10:FF:000090">
    <property type="entry name" value="Pyridoxal phosphate-dependent aminotransferase"/>
    <property type="match status" value="1"/>
</dbReference>
<evidence type="ECO:0000256" key="1">
    <source>
        <dbReference type="ARBA" id="ARBA00001933"/>
    </source>
</evidence>
<evidence type="ECO:0000256" key="6">
    <source>
        <dbReference type="PIRSR" id="PIRSR000390-1"/>
    </source>
</evidence>
<evidence type="ECO:0000256" key="3">
    <source>
        <dbReference type="ARBA" id="ARBA00022679"/>
    </source>
</evidence>
<evidence type="ECO:0000256" key="5">
    <source>
        <dbReference type="ARBA" id="ARBA00037999"/>
    </source>
</evidence>
<dbReference type="InterPro" id="IPR015424">
    <property type="entry name" value="PyrdxlP-dep_Trfase"/>
</dbReference>
<sequence length="381" mass="42423">MNEEKILLSPPHLTGKEKQFMEEALDSNWVAPLGPNVDLFEQELAEYVGMKGAAALSSGTAAIHLALRLLNVQPGDIVFCPSLTFIASANPIIYEGAEPVFIDSEAETWNMSPQALENAFVHYSQKGKLPKAVIVVNLYGQSAQLDQINAICEKYNVPIIEDAAESLGTVYKGKKSGSFGRFGVFSFNGNKIITTSGGGMLVSNDLEALKKARFLAAQAKDPAPYYEHSEIGYNYRLSNILAALGRAQLLQIEERVEKRRQIFKRYVDEIGNQPGIVFMPEGKESISNRWLTTLTIDPKVISVSPFEVIKALEKEKIEARHIWKPLHLQPVFKNNTFFPHKQDKVVSEELFEQGLCLPSGSSLTEDQQDRVIKLIKQVLSR</sequence>
<dbReference type="GO" id="GO:0008483">
    <property type="term" value="F:transaminase activity"/>
    <property type="evidence" value="ECO:0007669"/>
    <property type="project" value="UniProtKB-KW"/>
</dbReference>
<evidence type="ECO:0000256" key="8">
    <source>
        <dbReference type="RuleBase" id="RU004508"/>
    </source>
</evidence>
<organism evidence="9 10">
    <name type="scientific">Salirhabdus euzebyi</name>
    <dbReference type="NCBI Taxonomy" id="394506"/>
    <lineage>
        <taxon>Bacteria</taxon>
        <taxon>Bacillati</taxon>
        <taxon>Bacillota</taxon>
        <taxon>Bacilli</taxon>
        <taxon>Bacillales</taxon>
        <taxon>Bacillaceae</taxon>
        <taxon>Salirhabdus</taxon>
    </lineage>
</organism>
<dbReference type="PANTHER" id="PTHR30244">
    <property type="entry name" value="TRANSAMINASE"/>
    <property type="match status" value="1"/>
</dbReference>
<protein>
    <submittedName>
        <fullName evidence="9">Pyridoxal phosphate-dependent aminotransferase EpsN</fullName>
        <ecNumber evidence="9">2.6.1.-</ecNumber>
    </submittedName>
</protein>
<reference evidence="9 10" key="1">
    <citation type="submission" date="2020-08" db="EMBL/GenBank/DDBJ databases">
        <title>Genomic Encyclopedia of Type Strains, Phase IV (KMG-IV): sequencing the most valuable type-strain genomes for metagenomic binning, comparative biology and taxonomic classification.</title>
        <authorList>
            <person name="Goeker M."/>
        </authorList>
    </citation>
    <scope>NUCLEOTIDE SEQUENCE [LARGE SCALE GENOMIC DNA]</scope>
    <source>
        <strain evidence="9 10">DSM 19612</strain>
    </source>
</reference>
<evidence type="ECO:0000313" key="9">
    <source>
        <dbReference type="EMBL" id="MBB6453308.1"/>
    </source>
</evidence>
<dbReference type="PIRSF" id="PIRSF000390">
    <property type="entry name" value="PLP_StrS"/>
    <property type="match status" value="1"/>
</dbReference>